<evidence type="ECO:0000313" key="2">
    <source>
        <dbReference type="Proteomes" id="UP000011713"/>
    </source>
</evidence>
<dbReference type="EnsemblProtists" id="HpaT804236">
    <property type="protein sequence ID" value="HpaP804236"/>
    <property type="gene ID" value="HpaG804236"/>
</dbReference>
<dbReference type="HOGENOM" id="CLU_152885_0_0_1"/>
<reference evidence="2" key="1">
    <citation type="journal article" date="2010" name="Science">
        <title>Signatures of adaptation to obligate biotrophy in the Hyaloperonospora arabidopsidis genome.</title>
        <authorList>
            <person name="Baxter L."/>
            <person name="Tripathy S."/>
            <person name="Ishaque N."/>
            <person name="Boot N."/>
            <person name="Cabral A."/>
            <person name="Kemen E."/>
            <person name="Thines M."/>
            <person name="Ah-Fong A."/>
            <person name="Anderson R."/>
            <person name="Badejoko W."/>
            <person name="Bittner-Eddy P."/>
            <person name="Boore J.L."/>
            <person name="Chibucos M.C."/>
            <person name="Coates M."/>
            <person name="Dehal P."/>
            <person name="Delehaunty K."/>
            <person name="Dong S."/>
            <person name="Downton P."/>
            <person name="Dumas B."/>
            <person name="Fabro G."/>
            <person name="Fronick C."/>
            <person name="Fuerstenberg S.I."/>
            <person name="Fulton L."/>
            <person name="Gaulin E."/>
            <person name="Govers F."/>
            <person name="Hughes L."/>
            <person name="Humphray S."/>
            <person name="Jiang R.H."/>
            <person name="Judelson H."/>
            <person name="Kamoun S."/>
            <person name="Kyung K."/>
            <person name="Meijer H."/>
            <person name="Minx P."/>
            <person name="Morris P."/>
            <person name="Nelson J."/>
            <person name="Phuntumart V."/>
            <person name="Qutob D."/>
            <person name="Rehmany A."/>
            <person name="Rougon-Cardoso A."/>
            <person name="Ryden P."/>
            <person name="Torto-Alalibo T."/>
            <person name="Studholme D."/>
            <person name="Wang Y."/>
            <person name="Win J."/>
            <person name="Wood J."/>
            <person name="Clifton S.W."/>
            <person name="Rogers J."/>
            <person name="Van den Ackerveken G."/>
            <person name="Jones J.D."/>
            <person name="McDowell J.M."/>
            <person name="Beynon J."/>
            <person name="Tyler B.M."/>
        </authorList>
    </citation>
    <scope>NUCLEOTIDE SEQUENCE [LARGE SCALE GENOMIC DNA]</scope>
    <source>
        <strain evidence="2">Emoy2</strain>
    </source>
</reference>
<keyword evidence="2" id="KW-1185">Reference proteome</keyword>
<dbReference type="VEuPathDB" id="FungiDB:HpaG804236"/>
<protein>
    <submittedName>
        <fullName evidence="1">Uncharacterized protein</fullName>
    </submittedName>
</protein>
<dbReference type="InParanoid" id="M4BD69"/>
<dbReference type="EMBL" id="JH598146">
    <property type="status" value="NOT_ANNOTATED_CDS"/>
    <property type="molecule type" value="Genomic_DNA"/>
</dbReference>
<dbReference type="AlphaFoldDB" id="M4BD69"/>
<name>M4BD69_HYAAE</name>
<proteinExistence type="predicted"/>
<evidence type="ECO:0000313" key="1">
    <source>
        <dbReference type="EnsemblProtists" id="HpaP804236"/>
    </source>
</evidence>
<sequence>MTLSLSSQMVSYKQRYETELGEKQQLIERVGVLEKLVLELGGVLHDEAEKASKEARDQALRDRENEAKALAALTTDDKMSTKSRLI</sequence>
<dbReference type="Proteomes" id="UP000011713">
    <property type="component" value="Unassembled WGS sequence"/>
</dbReference>
<reference evidence="1" key="2">
    <citation type="submission" date="2015-06" db="UniProtKB">
        <authorList>
            <consortium name="EnsemblProtists"/>
        </authorList>
    </citation>
    <scope>IDENTIFICATION</scope>
    <source>
        <strain evidence="1">Emoy2</strain>
    </source>
</reference>
<organism evidence="1 2">
    <name type="scientific">Hyaloperonospora arabidopsidis (strain Emoy2)</name>
    <name type="common">Downy mildew agent</name>
    <name type="synonym">Peronospora arabidopsidis</name>
    <dbReference type="NCBI Taxonomy" id="559515"/>
    <lineage>
        <taxon>Eukaryota</taxon>
        <taxon>Sar</taxon>
        <taxon>Stramenopiles</taxon>
        <taxon>Oomycota</taxon>
        <taxon>Peronosporomycetes</taxon>
        <taxon>Peronosporales</taxon>
        <taxon>Peronosporaceae</taxon>
        <taxon>Hyaloperonospora</taxon>
    </lineage>
</organism>
<accession>M4BD69</accession>
<dbReference type="eggNOG" id="ENOG502SBGC">
    <property type="taxonomic scope" value="Eukaryota"/>
</dbReference>